<keyword evidence="2" id="KW-0418">Kinase</keyword>
<evidence type="ECO:0000313" key="2">
    <source>
        <dbReference type="EMBL" id="KAI9639034.1"/>
    </source>
</evidence>
<dbReference type="InterPro" id="IPR002575">
    <property type="entry name" value="Aminoglycoside_PTrfase"/>
</dbReference>
<dbReference type="EMBL" id="JAKWFO010000002">
    <property type="protein sequence ID" value="KAI9639034.1"/>
    <property type="molecule type" value="Genomic_DNA"/>
</dbReference>
<evidence type="ECO:0000259" key="1">
    <source>
        <dbReference type="Pfam" id="PF01636"/>
    </source>
</evidence>
<gene>
    <name evidence="2" type="ORF">MKK02DRAFT_21811</name>
</gene>
<accession>A0AA38HG61</accession>
<dbReference type="SUPFAM" id="SSF56112">
    <property type="entry name" value="Protein kinase-like (PK-like)"/>
    <property type="match status" value="1"/>
</dbReference>
<dbReference type="Proteomes" id="UP001164286">
    <property type="component" value="Unassembled WGS sequence"/>
</dbReference>
<dbReference type="PANTHER" id="PTHR47829:SF1">
    <property type="entry name" value="HAD FAMILY PHOSPHATASE"/>
    <property type="match status" value="1"/>
</dbReference>
<dbReference type="InterPro" id="IPR041726">
    <property type="entry name" value="ACAD10_11_N"/>
</dbReference>
<dbReference type="RefSeq" id="XP_052948811.1">
    <property type="nucleotide sequence ID" value="XM_053086466.1"/>
</dbReference>
<comment type="caution">
    <text evidence="2">The sequence shown here is derived from an EMBL/GenBank/DDBJ whole genome shotgun (WGS) entry which is preliminary data.</text>
</comment>
<dbReference type="Gene3D" id="3.90.1200.10">
    <property type="match status" value="1"/>
</dbReference>
<dbReference type="InterPro" id="IPR052898">
    <property type="entry name" value="ACAD10-like"/>
</dbReference>
<sequence length="441" mass="48418">MSDQSSSGEKKIGQEFGAIRAPLPLDKLVPFLEKNVRDYKGPLEIQQFKVTDLQSNPTYLLKTPSQSYVLRRAPSGALLSPTAHRVDREYAILHAINLYNDTLSASDRAAHGVPVPKVYCLCMEPEIAGSAFYVMEFLKGRIFQDVRMQQIQKDERRECWKSAIKTLTNLSSLPLPLKHLPDNFAPPPQTKPYFPRQVNSLLKVSAAQSAARSLESGKEVGEIWGTKELRGWFDQGAKGIAESEGKRAVGGVVHGDYKIDNLIFHPTEPRVIGILDWELCTLGSPLADLGNLLLPFSIAPLSDTSDGGPNPLSDRADLGLLVGLKGVPTGESGLSQREEIEGWWVQGMNDGAKWHRAKGEKQGGNADDWKLPIQGMGWVRSWILFRLAIITQGIAARASLGQASSADAKADSRVVFDFFGKMAWESKKDAEKEEGGGKAKL</sequence>
<dbReference type="GeneID" id="77725667"/>
<name>A0AA38HG61_9TREE</name>
<dbReference type="PANTHER" id="PTHR47829">
    <property type="entry name" value="HYDROLASE, PUTATIVE (AFU_ORTHOLOGUE AFUA_1G12880)-RELATED"/>
    <property type="match status" value="1"/>
</dbReference>
<protein>
    <submittedName>
        <fullName evidence="2">Kinase-like domain-containing protein</fullName>
    </submittedName>
</protein>
<feature type="domain" description="Aminoglycoside phosphotransferase" evidence="1">
    <location>
        <begin position="54"/>
        <end position="296"/>
    </location>
</feature>
<dbReference type="Gene3D" id="3.30.200.20">
    <property type="entry name" value="Phosphorylase Kinase, domain 1"/>
    <property type="match status" value="1"/>
</dbReference>
<organism evidence="2 3">
    <name type="scientific">Dioszegia hungarica</name>
    <dbReference type="NCBI Taxonomy" id="4972"/>
    <lineage>
        <taxon>Eukaryota</taxon>
        <taxon>Fungi</taxon>
        <taxon>Dikarya</taxon>
        <taxon>Basidiomycota</taxon>
        <taxon>Agaricomycotina</taxon>
        <taxon>Tremellomycetes</taxon>
        <taxon>Tremellales</taxon>
        <taxon>Bulleribasidiaceae</taxon>
        <taxon>Dioszegia</taxon>
    </lineage>
</organism>
<keyword evidence="3" id="KW-1185">Reference proteome</keyword>
<reference evidence="2" key="1">
    <citation type="journal article" date="2022" name="G3 (Bethesda)">
        <title>High quality genome of the basidiomycete yeast Dioszegia hungarica PDD-24b-2 isolated from cloud water.</title>
        <authorList>
            <person name="Jarrige D."/>
            <person name="Haridas S."/>
            <person name="Bleykasten-Grosshans C."/>
            <person name="Joly M."/>
            <person name="Nadalig T."/>
            <person name="Sancelme M."/>
            <person name="Vuilleumier S."/>
            <person name="Grigoriev I.V."/>
            <person name="Amato P."/>
            <person name="Bringel F."/>
        </authorList>
    </citation>
    <scope>NUCLEOTIDE SEQUENCE</scope>
    <source>
        <strain evidence="2">PDD-24b-2</strain>
    </source>
</reference>
<evidence type="ECO:0000313" key="3">
    <source>
        <dbReference type="Proteomes" id="UP001164286"/>
    </source>
</evidence>
<proteinExistence type="predicted"/>
<dbReference type="AlphaFoldDB" id="A0AA38HG61"/>
<dbReference type="Pfam" id="PF01636">
    <property type="entry name" value="APH"/>
    <property type="match status" value="1"/>
</dbReference>
<dbReference type="GO" id="GO:0016301">
    <property type="term" value="F:kinase activity"/>
    <property type="evidence" value="ECO:0007669"/>
    <property type="project" value="UniProtKB-KW"/>
</dbReference>
<dbReference type="CDD" id="cd05154">
    <property type="entry name" value="ACAD10_11_N-like"/>
    <property type="match status" value="1"/>
</dbReference>
<keyword evidence="2" id="KW-0808">Transferase</keyword>
<dbReference type="InterPro" id="IPR011009">
    <property type="entry name" value="Kinase-like_dom_sf"/>
</dbReference>